<evidence type="ECO:0000256" key="1">
    <source>
        <dbReference type="SAM" id="MobiDB-lite"/>
    </source>
</evidence>
<proteinExistence type="predicted"/>
<dbReference type="AlphaFoldDB" id="A0A225W167"/>
<comment type="caution">
    <text evidence="2">The sequence shown here is derived from an EMBL/GenBank/DDBJ whole genome shotgun (WGS) entry which is preliminary data.</text>
</comment>
<accession>A0A225W167</accession>
<dbReference type="Proteomes" id="UP000198211">
    <property type="component" value="Unassembled WGS sequence"/>
</dbReference>
<gene>
    <name evidence="2" type="ORF">PHMEG_00015920</name>
</gene>
<dbReference type="STRING" id="4795.A0A225W167"/>
<keyword evidence="3" id="KW-1185">Reference proteome</keyword>
<dbReference type="EMBL" id="NBNE01002224">
    <property type="protein sequence ID" value="OWZ11114.1"/>
    <property type="molecule type" value="Genomic_DNA"/>
</dbReference>
<organism evidence="2 3">
    <name type="scientific">Phytophthora megakarya</name>
    <dbReference type="NCBI Taxonomy" id="4795"/>
    <lineage>
        <taxon>Eukaryota</taxon>
        <taxon>Sar</taxon>
        <taxon>Stramenopiles</taxon>
        <taxon>Oomycota</taxon>
        <taxon>Peronosporomycetes</taxon>
        <taxon>Peronosporales</taxon>
        <taxon>Peronosporaceae</taxon>
        <taxon>Phytophthora</taxon>
    </lineage>
</organism>
<sequence>MGKKTNWTSAEDHTLCRVWLSASELQLHNGDQKASSFWNVTRELYHQEVETAVERPMTGLKVRWTRINRDSQKFAAIFNDIQHKGLRQTENGDAGDAAAVALLTEQQWIDQAKDIFQRVYNTRFSFESCWKQLRYSNKWMQLYANSCSNPNLAMNALSTAVVTQEEKRGRAASAGSEKESTVDQAATMPASSPPRSQETSCVAVNQAPSGTVTPASHKRQAEESVESLQNQNQLQNITTTLIEELKRQNDLMADQNSIALLKIDSETIADEEARHCYELLKARYLKKSRSKTSTLV</sequence>
<dbReference type="OrthoDB" id="2507178at2759"/>
<protein>
    <submittedName>
        <fullName evidence="2">Glutathione S-transferase</fullName>
    </submittedName>
</protein>
<keyword evidence="2" id="KW-0808">Transferase</keyword>
<feature type="compositionally biased region" description="Polar residues" evidence="1">
    <location>
        <begin position="189"/>
        <end position="214"/>
    </location>
</feature>
<name>A0A225W167_9STRA</name>
<feature type="region of interest" description="Disordered" evidence="1">
    <location>
        <begin position="165"/>
        <end position="231"/>
    </location>
</feature>
<dbReference type="PANTHER" id="PTHR45023:SF4">
    <property type="entry name" value="GLYCINE-RICH PROTEIN-RELATED"/>
    <property type="match status" value="1"/>
</dbReference>
<dbReference type="GO" id="GO:0016740">
    <property type="term" value="F:transferase activity"/>
    <property type="evidence" value="ECO:0007669"/>
    <property type="project" value="UniProtKB-KW"/>
</dbReference>
<reference evidence="3" key="1">
    <citation type="submission" date="2017-03" db="EMBL/GenBank/DDBJ databases">
        <title>Phytopthora megakarya and P. palmivora, two closely related causual agents of cacao black pod achieved similar genome size and gene model numbers by different mechanisms.</title>
        <authorList>
            <person name="Ali S."/>
            <person name="Shao J."/>
            <person name="Larry D.J."/>
            <person name="Kronmiller B."/>
            <person name="Shen D."/>
            <person name="Strem M.D."/>
            <person name="Melnick R.L."/>
            <person name="Guiltinan M.J."/>
            <person name="Tyler B.M."/>
            <person name="Meinhardt L.W."/>
            <person name="Bailey B.A."/>
        </authorList>
    </citation>
    <scope>NUCLEOTIDE SEQUENCE [LARGE SCALE GENOMIC DNA]</scope>
    <source>
        <strain evidence="3">zdho120</strain>
    </source>
</reference>
<evidence type="ECO:0000313" key="3">
    <source>
        <dbReference type="Proteomes" id="UP000198211"/>
    </source>
</evidence>
<dbReference type="PANTHER" id="PTHR45023">
    <property type="match status" value="1"/>
</dbReference>
<evidence type="ECO:0000313" key="2">
    <source>
        <dbReference type="EMBL" id="OWZ11114.1"/>
    </source>
</evidence>